<evidence type="ECO:0000256" key="8">
    <source>
        <dbReference type="ARBA" id="ARBA00022679"/>
    </source>
</evidence>
<dbReference type="NCBIfam" id="NF008694">
    <property type="entry name" value="PRK11713.3-2"/>
    <property type="match status" value="1"/>
</dbReference>
<dbReference type="InterPro" id="IPR029026">
    <property type="entry name" value="tRNA_m1G_MTases_N"/>
</dbReference>
<protein>
    <recommendedName>
        <fullName evidence="4 12">Ribosomal RNA small subunit methyltransferase E</fullName>
        <ecNumber evidence="3 12">2.1.1.193</ecNumber>
    </recommendedName>
</protein>
<dbReference type="InterPro" id="IPR046886">
    <property type="entry name" value="RsmE_MTase_dom"/>
</dbReference>
<evidence type="ECO:0000256" key="12">
    <source>
        <dbReference type="PIRNR" id="PIRNR015601"/>
    </source>
</evidence>
<accession>A0AAW9DPX9</accession>
<evidence type="ECO:0000256" key="10">
    <source>
        <dbReference type="ARBA" id="ARBA00025699"/>
    </source>
</evidence>
<keyword evidence="5 12" id="KW-0963">Cytoplasm</keyword>
<dbReference type="Pfam" id="PF04452">
    <property type="entry name" value="Methyltrans_RNA"/>
    <property type="match status" value="1"/>
</dbReference>
<organism evidence="15 16">
    <name type="scientific">Acidiphilium acidophilum</name>
    <name type="common">Thiobacillus acidophilus</name>
    <dbReference type="NCBI Taxonomy" id="76588"/>
    <lineage>
        <taxon>Bacteria</taxon>
        <taxon>Pseudomonadati</taxon>
        <taxon>Pseudomonadota</taxon>
        <taxon>Alphaproteobacteria</taxon>
        <taxon>Acetobacterales</taxon>
        <taxon>Acidocellaceae</taxon>
        <taxon>Acidiphilium</taxon>
    </lineage>
</organism>
<keyword evidence="7 12" id="KW-0489">Methyltransferase</keyword>
<keyword evidence="16" id="KW-1185">Reference proteome</keyword>
<dbReference type="CDD" id="cd18084">
    <property type="entry name" value="RsmE-like"/>
    <property type="match status" value="1"/>
</dbReference>
<sequence length="238" mass="25578">MVSIIRLHVQPRLATGAVIGINQAQAHYLGSVMRRRAGDGLRIFNGVDGEFEAVIGRIDRHGAELAVGAQARAMEAEPDCWLAFAPVKRDATDMIVEKATELGVSAICPVFTERSQTMRVNRERLGAIATEAAEQCERLSVPEVREPVELARFLAAFPEGRELFVAAERRDAPPLAMMRHLQASALLVGPEGGFAPGELDGMARHGFVTPVSLGPRILRAETAAIAGLARLLAAPDQS</sequence>
<dbReference type="InterPro" id="IPR046887">
    <property type="entry name" value="RsmE_PUA-like"/>
</dbReference>
<dbReference type="GO" id="GO:0070475">
    <property type="term" value="P:rRNA base methylation"/>
    <property type="evidence" value="ECO:0007669"/>
    <property type="project" value="TreeGrafter"/>
</dbReference>
<comment type="catalytic activity">
    <reaction evidence="11 12">
        <text>uridine(1498) in 16S rRNA + S-adenosyl-L-methionine = N(3)-methyluridine(1498) in 16S rRNA + S-adenosyl-L-homocysteine + H(+)</text>
        <dbReference type="Rhea" id="RHEA:42920"/>
        <dbReference type="Rhea" id="RHEA-COMP:10283"/>
        <dbReference type="Rhea" id="RHEA-COMP:10284"/>
        <dbReference type="ChEBI" id="CHEBI:15378"/>
        <dbReference type="ChEBI" id="CHEBI:57856"/>
        <dbReference type="ChEBI" id="CHEBI:59789"/>
        <dbReference type="ChEBI" id="CHEBI:65315"/>
        <dbReference type="ChEBI" id="CHEBI:74502"/>
        <dbReference type="EC" id="2.1.1.193"/>
    </reaction>
</comment>
<feature type="domain" description="Ribosomal RNA small subunit methyltransferase E PUA-like" evidence="14">
    <location>
        <begin position="21"/>
        <end position="65"/>
    </location>
</feature>
<dbReference type="Proteomes" id="UP001279553">
    <property type="component" value="Unassembled WGS sequence"/>
</dbReference>
<gene>
    <name evidence="15" type="ORF">SIL87_08480</name>
</gene>
<dbReference type="EC" id="2.1.1.193" evidence="3 12"/>
<dbReference type="InterPro" id="IPR006700">
    <property type="entry name" value="RsmE"/>
</dbReference>
<evidence type="ECO:0000256" key="7">
    <source>
        <dbReference type="ARBA" id="ARBA00022603"/>
    </source>
</evidence>
<dbReference type="PIRSF" id="PIRSF015601">
    <property type="entry name" value="MTase_slr0722"/>
    <property type="match status" value="1"/>
</dbReference>
<comment type="subcellular location">
    <subcellularLocation>
        <location evidence="1 12">Cytoplasm</location>
    </subcellularLocation>
</comment>
<dbReference type="SUPFAM" id="SSF88697">
    <property type="entry name" value="PUA domain-like"/>
    <property type="match status" value="1"/>
</dbReference>
<dbReference type="InterPro" id="IPR029028">
    <property type="entry name" value="Alpha/beta_knot_MTases"/>
</dbReference>
<dbReference type="Pfam" id="PF20260">
    <property type="entry name" value="PUA_4"/>
    <property type="match status" value="1"/>
</dbReference>
<evidence type="ECO:0000313" key="15">
    <source>
        <dbReference type="EMBL" id="MDX5930795.1"/>
    </source>
</evidence>
<evidence type="ECO:0000313" key="16">
    <source>
        <dbReference type="Proteomes" id="UP001279553"/>
    </source>
</evidence>
<dbReference type="NCBIfam" id="NF008696">
    <property type="entry name" value="PRK11713.3-5"/>
    <property type="match status" value="1"/>
</dbReference>
<comment type="similarity">
    <text evidence="2 12">Belongs to the RNA methyltransferase RsmE family.</text>
</comment>
<evidence type="ECO:0000256" key="3">
    <source>
        <dbReference type="ARBA" id="ARBA00012328"/>
    </source>
</evidence>
<dbReference type="InterPro" id="IPR015947">
    <property type="entry name" value="PUA-like_sf"/>
</dbReference>
<dbReference type="NCBIfam" id="TIGR00046">
    <property type="entry name" value="RsmE family RNA methyltransferase"/>
    <property type="match status" value="1"/>
</dbReference>
<evidence type="ECO:0000256" key="4">
    <source>
        <dbReference type="ARBA" id="ARBA00013673"/>
    </source>
</evidence>
<evidence type="ECO:0000259" key="13">
    <source>
        <dbReference type="Pfam" id="PF04452"/>
    </source>
</evidence>
<evidence type="ECO:0000256" key="6">
    <source>
        <dbReference type="ARBA" id="ARBA00022552"/>
    </source>
</evidence>
<feature type="domain" description="Ribosomal RNA small subunit methyltransferase E methyltransferase" evidence="13">
    <location>
        <begin position="79"/>
        <end position="230"/>
    </location>
</feature>
<keyword evidence="6 12" id="KW-0698">rRNA processing</keyword>
<dbReference type="Gene3D" id="3.40.1280.10">
    <property type="match status" value="1"/>
</dbReference>
<dbReference type="SUPFAM" id="SSF75217">
    <property type="entry name" value="alpha/beta knot"/>
    <property type="match status" value="1"/>
</dbReference>
<evidence type="ECO:0000256" key="5">
    <source>
        <dbReference type="ARBA" id="ARBA00022490"/>
    </source>
</evidence>
<evidence type="ECO:0000259" key="14">
    <source>
        <dbReference type="Pfam" id="PF20260"/>
    </source>
</evidence>
<dbReference type="AlphaFoldDB" id="A0AAW9DPX9"/>
<dbReference type="RefSeq" id="WP_319613724.1">
    <property type="nucleotide sequence ID" value="NZ_JAWXYB010000018.1"/>
</dbReference>
<evidence type="ECO:0000256" key="1">
    <source>
        <dbReference type="ARBA" id="ARBA00004496"/>
    </source>
</evidence>
<evidence type="ECO:0000256" key="9">
    <source>
        <dbReference type="ARBA" id="ARBA00022691"/>
    </source>
</evidence>
<dbReference type="Gene3D" id="2.40.240.20">
    <property type="entry name" value="Hypothetical PUA domain-like, domain 1"/>
    <property type="match status" value="1"/>
</dbReference>
<comment type="caution">
    <text evidence="15">The sequence shown here is derived from an EMBL/GenBank/DDBJ whole genome shotgun (WGS) entry which is preliminary data.</text>
</comment>
<keyword evidence="9 12" id="KW-0949">S-adenosyl-L-methionine</keyword>
<comment type="function">
    <text evidence="10 12">Specifically methylates the N3 position of the uracil ring of uridine 1498 (m3U1498) in 16S rRNA. Acts on the fully assembled 30S ribosomal subunit.</text>
</comment>
<proteinExistence type="inferred from homology"/>
<dbReference type="GO" id="GO:0005737">
    <property type="term" value="C:cytoplasm"/>
    <property type="evidence" value="ECO:0007669"/>
    <property type="project" value="UniProtKB-SubCell"/>
</dbReference>
<dbReference type="PANTHER" id="PTHR30027">
    <property type="entry name" value="RIBOSOMAL RNA SMALL SUBUNIT METHYLTRANSFERASE E"/>
    <property type="match status" value="1"/>
</dbReference>
<dbReference type="EMBL" id="JAWXYB010000018">
    <property type="protein sequence ID" value="MDX5930795.1"/>
    <property type="molecule type" value="Genomic_DNA"/>
</dbReference>
<dbReference type="PANTHER" id="PTHR30027:SF3">
    <property type="entry name" value="16S RRNA (URACIL(1498)-N(3))-METHYLTRANSFERASE"/>
    <property type="match status" value="1"/>
</dbReference>
<evidence type="ECO:0000256" key="2">
    <source>
        <dbReference type="ARBA" id="ARBA00005528"/>
    </source>
</evidence>
<dbReference type="GO" id="GO:0070042">
    <property type="term" value="F:rRNA (uridine-N3-)-methyltransferase activity"/>
    <property type="evidence" value="ECO:0007669"/>
    <property type="project" value="TreeGrafter"/>
</dbReference>
<name>A0AAW9DPX9_ACIAO</name>
<evidence type="ECO:0000256" key="11">
    <source>
        <dbReference type="ARBA" id="ARBA00047944"/>
    </source>
</evidence>
<keyword evidence="8 12" id="KW-0808">Transferase</keyword>
<reference evidence="15 16" key="1">
    <citation type="submission" date="2023-11" db="EMBL/GenBank/DDBJ databases">
        <title>MicrobeMod: A computational toolkit for identifying prokaryotic methylation and restriction-modification with nanopore sequencing.</title>
        <authorList>
            <person name="Crits-Christoph A."/>
            <person name="Kang S.C."/>
            <person name="Lee H."/>
            <person name="Ostrov N."/>
        </authorList>
    </citation>
    <scope>NUCLEOTIDE SEQUENCE [LARGE SCALE GENOMIC DNA]</scope>
    <source>
        <strain evidence="15 16">DSMZ 700</strain>
    </source>
</reference>